<comment type="subcellular location">
    <subcellularLocation>
        <location evidence="2">Cell membrane</location>
        <topology evidence="2">Multi-pass membrane protein</topology>
    </subcellularLocation>
</comment>
<keyword evidence="15" id="KW-1185">Reference proteome</keyword>
<organism evidence="14 15">
    <name type="scientific">Lynx canadensis</name>
    <name type="common">Canada lynx</name>
    <name type="synonym">Felis canadensis</name>
    <dbReference type="NCBI Taxonomy" id="61383"/>
    <lineage>
        <taxon>Eukaryota</taxon>
        <taxon>Metazoa</taxon>
        <taxon>Chordata</taxon>
        <taxon>Craniata</taxon>
        <taxon>Vertebrata</taxon>
        <taxon>Euteleostomi</taxon>
        <taxon>Mammalia</taxon>
        <taxon>Eutheria</taxon>
        <taxon>Laurasiatheria</taxon>
        <taxon>Carnivora</taxon>
        <taxon>Feliformia</taxon>
        <taxon>Felidae</taxon>
        <taxon>Felinae</taxon>
        <taxon>Lynx</taxon>
    </lineage>
</organism>
<reference evidence="14" key="1">
    <citation type="submission" date="2025-08" db="UniProtKB">
        <authorList>
            <consortium name="Ensembl"/>
        </authorList>
    </citation>
    <scope>IDENTIFICATION</scope>
</reference>
<evidence type="ECO:0000256" key="7">
    <source>
        <dbReference type="ARBA" id="ARBA00022989"/>
    </source>
</evidence>
<keyword evidence="11" id="KW-0807">Transducer</keyword>
<dbReference type="GeneID" id="115518696"/>
<dbReference type="PRINTS" id="PR00245">
    <property type="entry name" value="OLFACTORYR"/>
</dbReference>
<dbReference type="GO" id="GO:0004930">
    <property type="term" value="F:G protein-coupled receptor activity"/>
    <property type="evidence" value="ECO:0007669"/>
    <property type="project" value="UniProtKB-KW"/>
</dbReference>
<keyword evidence="5 12" id="KW-0812">Transmembrane</keyword>
<gene>
    <name evidence="14" type="primary">LOC115518696</name>
</gene>
<evidence type="ECO:0000256" key="12">
    <source>
        <dbReference type="SAM" id="Phobius"/>
    </source>
</evidence>
<dbReference type="FunFam" id="1.20.1070.10:FF:000015">
    <property type="entry name" value="Olfactory receptor"/>
    <property type="match status" value="1"/>
</dbReference>
<evidence type="ECO:0000313" key="15">
    <source>
        <dbReference type="Proteomes" id="UP000472241"/>
    </source>
</evidence>
<keyword evidence="4" id="KW-1003">Cell membrane</keyword>
<dbReference type="Gene3D" id="1.20.1070.10">
    <property type="entry name" value="Rhodopsin 7-helix transmembrane proteins"/>
    <property type="match status" value="1"/>
</dbReference>
<dbReference type="PRINTS" id="PR00237">
    <property type="entry name" value="GPCRRHODOPSN"/>
</dbReference>
<keyword evidence="8" id="KW-0297">G-protein coupled receptor</keyword>
<dbReference type="InterPro" id="IPR017452">
    <property type="entry name" value="GPCR_Rhodpsn_7TM"/>
</dbReference>
<dbReference type="GO" id="GO:0005886">
    <property type="term" value="C:plasma membrane"/>
    <property type="evidence" value="ECO:0007669"/>
    <property type="project" value="UniProtKB-SubCell"/>
</dbReference>
<evidence type="ECO:0000256" key="4">
    <source>
        <dbReference type="ARBA" id="ARBA00022475"/>
    </source>
</evidence>
<dbReference type="RefSeq" id="XP_030178113.1">
    <property type="nucleotide sequence ID" value="XM_030322253.1"/>
</dbReference>
<dbReference type="AlphaFoldDB" id="A0A667GG56"/>
<evidence type="ECO:0000256" key="1">
    <source>
        <dbReference type="ARBA" id="ARBA00003929"/>
    </source>
</evidence>
<dbReference type="PROSITE" id="PS50262">
    <property type="entry name" value="G_PROTEIN_RECEP_F1_2"/>
    <property type="match status" value="1"/>
</dbReference>
<name>A0A667GG56_LYNCA</name>
<dbReference type="Ensembl" id="ENSLCNT00005015749.1">
    <property type="protein sequence ID" value="ENSLCNP00005014091.1"/>
    <property type="gene ID" value="ENSLCNG00005009244.1"/>
</dbReference>
<feature type="transmembrane region" description="Helical" evidence="12">
    <location>
        <begin position="61"/>
        <end position="82"/>
    </location>
</feature>
<feature type="transmembrane region" description="Helical" evidence="12">
    <location>
        <begin position="102"/>
        <end position="124"/>
    </location>
</feature>
<evidence type="ECO:0000313" key="14">
    <source>
        <dbReference type="Ensembl" id="ENSLCNP00005014091.1"/>
    </source>
</evidence>
<proteinExistence type="inferred from homology"/>
<dbReference type="SUPFAM" id="SSF81321">
    <property type="entry name" value="Family A G protein-coupled receptor-like"/>
    <property type="match status" value="1"/>
</dbReference>
<feature type="transmembrane region" description="Helical" evidence="12">
    <location>
        <begin position="194"/>
        <end position="217"/>
    </location>
</feature>
<feature type="transmembrane region" description="Helical" evidence="12">
    <location>
        <begin position="238"/>
        <end position="261"/>
    </location>
</feature>
<sequence>MEVGNNITTVTTSVLLGLSNNPHIQALLFVLFLGIYLLTLMGNLTMLLVIRADSHLHTSMYFFLSHLSFLDAFYSSIIVPTLLENLLSKWKNISPLECFTQISLVIFSGATEACLLSVMAYDWFHAVCHPLLYVVAMNRKVCTGLVGASWAIGVGTGLVNSILLDQQHFCGPNLVHSFACELPPVLLLACSDPYISIAFILTTMVVLGLGTLVLFLGSYTCIIMTALGINSATGQRKIFSTCFSHFLVVTIFYGSGVFRYMTPASGSALEQVLSVKYSVVTPLLNPLIYSLKNQEVKAAFKRVLARKPRLTF</sequence>
<keyword evidence="6" id="KW-0716">Sensory transduction</keyword>
<keyword evidence="9 12" id="KW-0472">Membrane</keyword>
<dbReference type="Pfam" id="PF13853">
    <property type="entry name" value="7tm_4"/>
    <property type="match status" value="1"/>
</dbReference>
<evidence type="ECO:0000256" key="10">
    <source>
        <dbReference type="ARBA" id="ARBA00023170"/>
    </source>
</evidence>
<evidence type="ECO:0000256" key="8">
    <source>
        <dbReference type="ARBA" id="ARBA00023040"/>
    </source>
</evidence>
<evidence type="ECO:0000256" key="5">
    <source>
        <dbReference type="ARBA" id="ARBA00022692"/>
    </source>
</evidence>
<comment type="function">
    <text evidence="1">Putative odorant or sperm cell receptor.</text>
</comment>
<keyword evidence="10" id="KW-0675">Receptor</keyword>
<evidence type="ECO:0000256" key="6">
    <source>
        <dbReference type="ARBA" id="ARBA00022725"/>
    </source>
</evidence>
<feature type="domain" description="G-protein coupled receptors family 1 profile" evidence="13">
    <location>
        <begin position="42"/>
        <end position="289"/>
    </location>
</feature>
<dbReference type="FunFam" id="1.10.1220.70:FF:000001">
    <property type="entry name" value="Olfactory receptor"/>
    <property type="match status" value="1"/>
</dbReference>
<dbReference type="InterPro" id="IPR000725">
    <property type="entry name" value="Olfact_rcpt"/>
</dbReference>
<comment type="similarity">
    <text evidence="3">Belongs to the G-protein coupled receptor 1 family.</text>
</comment>
<evidence type="ECO:0000256" key="9">
    <source>
        <dbReference type="ARBA" id="ARBA00023136"/>
    </source>
</evidence>
<keyword evidence="7 12" id="KW-1133">Transmembrane helix</keyword>
<dbReference type="InterPro" id="IPR050516">
    <property type="entry name" value="Olfactory_GPCR"/>
</dbReference>
<reference evidence="14" key="2">
    <citation type="submission" date="2025-09" db="UniProtKB">
        <authorList>
            <consortium name="Ensembl"/>
        </authorList>
    </citation>
    <scope>IDENTIFICATION</scope>
</reference>
<feature type="transmembrane region" description="Helical" evidence="12">
    <location>
        <begin position="145"/>
        <end position="164"/>
    </location>
</feature>
<evidence type="ECO:0000256" key="2">
    <source>
        <dbReference type="ARBA" id="ARBA00004651"/>
    </source>
</evidence>
<accession>A0A667GG56</accession>
<evidence type="ECO:0000256" key="11">
    <source>
        <dbReference type="ARBA" id="ARBA00023224"/>
    </source>
</evidence>
<protein>
    <submittedName>
        <fullName evidence="14">Olfactory receptor 8S1-like</fullName>
    </submittedName>
</protein>
<dbReference type="InterPro" id="IPR000276">
    <property type="entry name" value="GPCR_Rhodpsn"/>
</dbReference>
<dbReference type="Proteomes" id="UP000472241">
    <property type="component" value="Unplaced"/>
</dbReference>
<dbReference type="GO" id="GO:0004984">
    <property type="term" value="F:olfactory receptor activity"/>
    <property type="evidence" value="ECO:0007669"/>
    <property type="project" value="InterPro"/>
</dbReference>
<evidence type="ECO:0000259" key="13">
    <source>
        <dbReference type="PROSITE" id="PS50262"/>
    </source>
</evidence>
<feature type="transmembrane region" description="Helical" evidence="12">
    <location>
        <begin position="26"/>
        <end position="49"/>
    </location>
</feature>
<keyword evidence="6" id="KW-0552">Olfaction</keyword>
<evidence type="ECO:0000256" key="3">
    <source>
        <dbReference type="ARBA" id="ARBA00010663"/>
    </source>
</evidence>
<dbReference type="PANTHER" id="PTHR26452">
    <property type="entry name" value="OLFACTORY RECEPTOR"/>
    <property type="match status" value="1"/>
</dbReference>